<dbReference type="CDD" id="cd02440">
    <property type="entry name" value="AdoMet_MTases"/>
    <property type="match status" value="1"/>
</dbReference>
<keyword evidence="3 5" id="KW-0808">Transferase</keyword>
<comment type="similarity">
    <text evidence="1">Belongs to the methyltransferase superfamily.</text>
</comment>
<feature type="domain" description="Methyltransferase type 11" evidence="4">
    <location>
        <begin position="49"/>
        <end position="136"/>
    </location>
</feature>
<evidence type="ECO:0000313" key="6">
    <source>
        <dbReference type="Proteomes" id="UP000242317"/>
    </source>
</evidence>
<evidence type="ECO:0000256" key="1">
    <source>
        <dbReference type="ARBA" id="ARBA00008361"/>
    </source>
</evidence>
<dbReference type="Proteomes" id="UP000242317">
    <property type="component" value="Unassembled WGS sequence"/>
</dbReference>
<dbReference type="AlphaFoldDB" id="A0A1G6HHZ2"/>
<gene>
    <name evidence="5" type="ORF">SAMN05421749_102280</name>
</gene>
<keyword evidence="6" id="KW-1185">Reference proteome</keyword>
<dbReference type="SUPFAM" id="SSF53335">
    <property type="entry name" value="S-adenosyl-L-methionine-dependent methyltransferases"/>
    <property type="match status" value="1"/>
</dbReference>
<proteinExistence type="inferred from homology"/>
<dbReference type="Pfam" id="PF08241">
    <property type="entry name" value="Methyltransf_11"/>
    <property type="match status" value="1"/>
</dbReference>
<evidence type="ECO:0000259" key="4">
    <source>
        <dbReference type="Pfam" id="PF08241"/>
    </source>
</evidence>
<evidence type="ECO:0000256" key="3">
    <source>
        <dbReference type="ARBA" id="ARBA00022679"/>
    </source>
</evidence>
<dbReference type="InterPro" id="IPR013216">
    <property type="entry name" value="Methyltransf_11"/>
</dbReference>
<name>A0A1G6HHZ2_9GAMM</name>
<dbReference type="InterPro" id="IPR051052">
    <property type="entry name" value="Diverse_substrate_MTase"/>
</dbReference>
<dbReference type="Gene3D" id="3.40.50.150">
    <property type="entry name" value="Vaccinia Virus protein VP39"/>
    <property type="match status" value="1"/>
</dbReference>
<evidence type="ECO:0000256" key="2">
    <source>
        <dbReference type="ARBA" id="ARBA00022603"/>
    </source>
</evidence>
<dbReference type="PANTHER" id="PTHR44942:SF4">
    <property type="entry name" value="METHYLTRANSFERASE TYPE 11 DOMAIN-CONTAINING PROTEIN"/>
    <property type="match status" value="1"/>
</dbReference>
<dbReference type="PANTHER" id="PTHR44942">
    <property type="entry name" value="METHYLTRANSF_11 DOMAIN-CONTAINING PROTEIN"/>
    <property type="match status" value="1"/>
</dbReference>
<evidence type="ECO:0000313" key="5">
    <source>
        <dbReference type="EMBL" id="SDB93870.1"/>
    </source>
</evidence>
<organism evidence="5 6">
    <name type="scientific">Acinetobacter marinus</name>
    <dbReference type="NCBI Taxonomy" id="281375"/>
    <lineage>
        <taxon>Bacteria</taxon>
        <taxon>Pseudomonadati</taxon>
        <taxon>Pseudomonadota</taxon>
        <taxon>Gammaproteobacteria</taxon>
        <taxon>Moraxellales</taxon>
        <taxon>Moraxellaceae</taxon>
        <taxon>Acinetobacter</taxon>
    </lineage>
</organism>
<sequence>MNTVIHPAAQHGFSQSADVYQHARPDYPQAIVEWMQHDLALNAQSQLADLGSGTGKLIPFLQQVSQKITAIEPISEMLQQLQHRFPAVATKQTDSQNLSFPSEYFDALFCAQSFHWFADSASLDEIYQVLKPHGILGLIWNQRDTTVLWVKAIADLLAPLEGDTPRYHTGHWQQVLDNHHEQFALVDQQTFAFEHVGTVEQVVIQRILSTSFIAASSVADKAIMRQSLEKLIKNQLGLDPTDEIAFPYVTHAYHYQKT</sequence>
<dbReference type="GO" id="GO:0008757">
    <property type="term" value="F:S-adenosylmethionine-dependent methyltransferase activity"/>
    <property type="evidence" value="ECO:0007669"/>
    <property type="project" value="InterPro"/>
</dbReference>
<protein>
    <submittedName>
        <fullName evidence="5">Methyltransferase domain-containing protein</fullName>
    </submittedName>
</protein>
<dbReference type="RefSeq" id="WP_092616783.1">
    <property type="nucleotide sequence ID" value="NZ_FMYK01000002.1"/>
</dbReference>
<accession>A0A1G6HHZ2</accession>
<reference evidence="6" key="1">
    <citation type="submission" date="2016-09" db="EMBL/GenBank/DDBJ databases">
        <authorList>
            <person name="Varghese N."/>
            <person name="Submissions S."/>
        </authorList>
    </citation>
    <scope>NUCLEOTIDE SEQUENCE [LARGE SCALE GENOMIC DNA]</scope>
    <source>
        <strain evidence="6">ANC 3699</strain>
    </source>
</reference>
<dbReference type="OrthoDB" id="9797252at2"/>
<dbReference type="GO" id="GO:0032259">
    <property type="term" value="P:methylation"/>
    <property type="evidence" value="ECO:0007669"/>
    <property type="project" value="UniProtKB-KW"/>
</dbReference>
<dbReference type="EMBL" id="FMYK01000002">
    <property type="protein sequence ID" value="SDB93870.1"/>
    <property type="molecule type" value="Genomic_DNA"/>
</dbReference>
<dbReference type="InterPro" id="IPR029063">
    <property type="entry name" value="SAM-dependent_MTases_sf"/>
</dbReference>
<keyword evidence="2 5" id="KW-0489">Methyltransferase</keyword>